<keyword evidence="2" id="KW-1185">Reference proteome</keyword>
<comment type="caution">
    <text evidence="1">The sequence shown here is derived from an EMBL/GenBank/DDBJ whole genome shotgun (WGS) entry which is preliminary data.</text>
</comment>
<gene>
    <name evidence="1" type="ORF">E5990_03700</name>
</gene>
<dbReference type="EMBL" id="SSTG01000027">
    <property type="protein sequence ID" value="THG54194.1"/>
    <property type="molecule type" value="Genomic_DNA"/>
</dbReference>
<reference evidence="1" key="1">
    <citation type="submission" date="2019-04" db="EMBL/GenBank/DDBJ databases">
        <title>Microbes associate with the intestines of laboratory mice.</title>
        <authorList>
            <person name="Navarre W."/>
            <person name="Wong E."/>
            <person name="Huang K.C."/>
            <person name="Tropini C."/>
            <person name="Ng K."/>
            <person name="Yu B."/>
        </authorList>
    </citation>
    <scope>NUCLEOTIDE SEQUENCE</scope>
    <source>
        <strain evidence="1">NM86_A22</strain>
    </source>
</reference>
<sequence>MNPLFSIITVTRNAENTLAPTLESVKGQTCRLFEYIIMDGVSTDRTLKMALNAGIQEARIYSSKDKGIYDAMNNAMECANGEYLIFLNSGDTFHAPDTLEKIAKAIMDNDFPGIVYGQTDIVDRNRQRLAPRHLTAPETLTFESFAQGMVVCHQAFVALRKITQQYDLKYRFSADYDWCIKCLQKSKRNVLVPDVVIDYLSEGVTTANHKASLIERFRIMSYYYGMLPTLIRHLKFIPRFFKHNKQLKKAKTYYSK</sequence>
<accession>A0AC61S781</accession>
<dbReference type="Proteomes" id="UP000305401">
    <property type="component" value="Unassembled WGS sequence"/>
</dbReference>
<protein>
    <submittedName>
        <fullName evidence="1">Glycosyltransferase</fullName>
    </submittedName>
</protein>
<evidence type="ECO:0000313" key="2">
    <source>
        <dbReference type="Proteomes" id="UP000305401"/>
    </source>
</evidence>
<name>A0AC61S781_9BACT</name>
<organism evidence="1 2">
    <name type="scientific">Muribaculum caecicola</name>
    <dbReference type="NCBI Taxonomy" id="3038144"/>
    <lineage>
        <taxon>Bacteria</taxon>
        <taxon>Pseudomonadati</taxon>
        <taxon>Bacteroidota</taxon>
        <taxon>Bacteroidia</taxon>
        <taxon>Bacteroidales</taxon>
        <taxon>Muribaculaceae</taxon>
        <taxon>Muribaculum</taxon>
    </lineage>
</organism>
<proteinExistence type="predicted"/>
<evidence type="ECO:0000313" key="1">
    <source>
        <dbReference type="EMBL" id="THG54194.1"/>
    </source>
</evidence>